<evidence type="ECO:0000313" key="2">
    <source>
        <dbReference type="Proteomes" id="UP001152798"/>
    </source>
</evidence>
<feature type="non-terminal residue" evidence="1">
    <location>
        <position position="187"/>
    </location>
</feature>
<organism evidence="1 2">
    <name type="scientific">Nezara viridula</name>
    <name type="common">Southern green stink bug</name>
    <name type="synonym">Cimex viridulus</name>
    <dbReference type="NCBI Taxonomy" id="85310"/>
    <lineage>
        <taxon>Eukaryota</taxon>
        <taxon>Metazoa</taxon>
        <taxon>Ecdysozoa</taxon>
        <taxon>Arthropoda</taxon>
        <taxon>Hexapoda</taxon>
        <taxon>Insecta</taxon>
        <taxon>Pterygota</taxon>
        <taxon>Neoptera</taxon>
        <taxon>Paraneoptera</taxon>
        <taxon>Hemiptera</taxon>
        <taxon>Heteroptera</taxon>
        <taxon>Panheteroptera</taxon>
        <taxon>Pentatomomorpha</taxon>
        <taxon>Pentatomoidea</taxon>
        <taxon>Pentatomidae</taxon>
        <taxon>Pentatominae</taxon>
        <taxon>Nezara</taxon>
    </lineage>
</organism>
<dbReference type="Proteomes" id="UP001152798">
    <property type="component" value="Chromosome 4"/>
</dbReference>
<gene>
    <name evidence="1" type="ORF">NEZAVI_LOCUS7999</name>
</gene>
<accession>A0A9P0H9Z9</accession>
<dbReference type="AlphaFoldDB" id="A0A9P0H9Z9"/>
<keyword evidence="2" id="KW-1185">Reference proteome</keyword>
<proteinExistence type="predicted"/>
<sequence length="187" mass="21357">MDRPIYYDIEHNAYTYGSGRNGRSRIALTETAHGGTQPVLFCKRRRWGKSREPVIWESSWRWAVNVRAERKRIDVIAIYLERDANGAILRLTWHLSYVFSYIKEYSNININHDWESEKKKGAIVRRSRSTGAGNASSFIRLGGRHGLHDWAAVIVYLQEGPLGRGGEDLQGRGVCSSCTRVGLTFQE</sequence>
<name>A0A9P0H9Z9_NEZVI</name>
<protein>
    <submittedName>
        <fullName evidence="1">Uncharacterized protein</fullName>
    </submittedName>
</protein>
<dbReference type="EMBL" id="OV725080">
    <property type="protein sequence ID" value="CAH1398325.1"/>
    <property type="molecule type" value="Genomic_DNA"/>
</dbReference>
<evidence type="ECO:0000313" key="1">
    <source>
        <dbReference type="EMBL" id="CAH1398325.1"/>
    </source>
</evidence>
<reference evidence="1" key="1">
    <citation type="submission" date="2022-01" db="EMBL/GenBank/DDBJ databases">
        <authorList>
            <person name="King R."/>
        </authorList>
    </citation>
    <scope>NUCLEOTIDE SEQUENCE</scope>
</reference>